<feature type="domain" description="Sulfatase N-terminal" evidence="7">
    <location>
        <begin position="244"/>
        <end position="470"/>
    </location>
</feature>
<comment type="caution">
    <text evidence="8">The sequence shown here is derived from an EMBL/GenBank/DDBJ whole genome shotgun (WGS) entry which is preliminary data.</text>
</comment>
<organism evidence="8">
    <name type="scientific">gut metagenome</name>
    <dbReference type="NCBI Taxonomy" id="749906"/>
    <lineage>
        <taxon>unclassified sequences</taxon>
        <taxon>metagenomes</taxon>
        <taxon>organismal metagenomes</taxon>
    </lineage>
</organism>
<feature type="transmembrane region" description="Helical" evidence="6">
    <location>
        <begin position="70"/>
        <end position="86"/>
    </location>
</feature>
<dbReference type="EMBL" id="AMCI01000788">
    <property type="protein sequence ID" value="EJX07788.1"/>
    <property type="molecule type" value="Genomic_DNA"/>
</dbReference>
<keyword evidence="5 6" id="KW-0472">Membrane</keyword>
<feature type="transmembrane region" description="Helical" evidence="6">
    <location>
        <begin position="152"/>
        <end position="172"/>
    </location>
</feature>
<comment type="subcellular location">
    <subcellularLocation>
        <location evidence="1">Cell membrane</location>
        <topology evidence="1">Multi-pass membrane protein</topology>
    </subcellularLocation>
</comment>
<dbReference type="InterPro" id="IPR017850">
    <property type="entry name" value="Alkaline_phosphatase_core_sf"/>
</dbReference>
<proteinExistence type="predicted"/>
<dbReference type="GO" id="GO:0004065">
    <property type="term" value="F:arylsulfatase activity"/>
    <property type="evidence" value="ECO:0007669"/>
    <property type="project" value="UniProtKB-EC"/>
</dbReference>
<gene>
    <name evidence="8" type="ORF">EVA_04102</name>
</gene>
<dbReference type="CDD" id="cd16015">
    <property type="entry name" value="LTA_synthase"/>
    <property type="match status" value="1"/>
</dbReference>
<name>J9GXG1_9ZZZZ</name>
<keyword evidence="8" id="KW-0378">Hydrolase</keyword>
<evidence type="ECO:0000256" key="4">
    <source>
        <dbReference type="ARBA" id="ARBA00022989"/>
    </source>
</evidence>
<evidence type="ECO:0000256" key="1">
    <source>
        <dbReference type="ARBA" id="ARBA00004651"/>
    </source>
</evidence>
<keyword evidence="3 6" id="KW-0812">Transmembrane</keyword>
<evidence type="ECO:0000313" key="8">
    <source>
        <dbReference type="EMBL" id="EJX07788.1"/>
    </source>
</evidence>
<protein>
    <submittedName>
        <fullName evidence="8">Sulfatase</fullName>
        <ecNumber evidence="8">3.1.6.1</ecNumber>
    </submittedName>
</protein>
<dbReference type="PANTHER" id="PTHR47371:SF3">
    <property type="entry name" value="PHOSPHOGLYCEROL TRANSFERASE I"/>
    <property type="match status" value="1"/>
</dbReference>
<accession>J9GXG1</accession>
<dbReference type="EC" id="3.1.6.1" evidence="8"/>
<evidence type="ECO:0000256" key="3">
    <source>
        <dbReference type="ARBA" id="ARBA00022692"/>
    </source>
</evidence>
<reference evidence="8" key="1">
    <citation type="journal article" date="2012" name="PLoS ONE">
        <title>Gene sets for utilization of primary and secondary nutrition supplies in the distal gut of endangered iberian lynx.</title>
        <authorList>
            <person name="Alcaide M."/>
            <person name="Messina E."/>
            <person name="Richter M."/>
            <person name="Bargiela R."/>
            <person name="Peplies J."/>
            <person name="Huws S.A."/>
            <person name="Newbold C.J."/>
            <person name="Golyshin P.N."/>
            <person name="Simon M.A."/>
            <person name="Lopez G."/>
            <person name="Yakimov M.M."/>
            <person name="Ferrer M."/>
        </authorList>
    </citation>
    <scope>NUCLEOTIDE SEQUENCE</scope>
</reference>
<dbReference type="GO" id="GO:0005886">
    <property type="term" value="C:plasma membrane"/>
    <property type="evidence" value="ECO:0007669"/>
    <property type="project" value="UniProtKB-SubCell"/>
</dbReference>
<sequence>MIKTHMMTWLMVAGGFTGLFLLLALANRLSTPSAPPTTLLAVRSLRLGDKAAFGVVALVYPLLLLALDRFWGATLLGVGLIILLWAGNRLKVAILSEALVFSDVFLAGHALRYPRLYFGYAPGWVWPLLIVALGVGGWGLSIEAPLGILDGWGRSGLIAGAFLVFLLVGRRLSRPSRRIRERLGRFALSFDAQTDVWAYTPLGAALLHLLWHGQYRERLRERFTLKAESDRESTVSEKPLPHRLLIQAESFVPLHQLTARASCTPTIDRLMAQASSGALLLDWRGAYTMRTEFAVLTGIAPRELETYGFDPYRLAAMRPMQSMAWKMKKQGYRTVVCHPNDGRFFERCRVMKHLGFDELIDLQVLRRRWPSMADASAYCGRYIHDKALLTWAADYLRAQTTPTFLFVITMEAHGPWDKSKFPGAQKLTEEERYETHLGHLDEGVSALVKAQEAGLRASVLMYGDHLPGLRLLRERKPPTASSTCWVAWGGEGAARGGQAERRNLRPEALSRFL</sequence>
<keyword evidence="2" id="KW-1003">Cell membrane</keyword>
<evidence type="ECO:0000259" key="7">
    <source>
        <dbReference type="Pfam" id="PF00884"/>
    </source>
</evidence>
<dbReference type="Pfam" id="PF00884">
    <property type="entry name" value="Sulfatase"/>
    <property type="match status" value="1"/>
</dbReference>
<dbReference type="AlphaFoldDB" id="J9GXG1"/>
<evidence type="ECO:0000256" key="5">
    <source>
        <dbReference type="ARBA" id="ARBA00023136"/>
    </source>
</evidence>
<dbReference type="SUPFAM" id="SSF53649">
    <property type="entry name" value="Alkaline phosphatase-like"/>
    <property type="match status" value="1"/>
</dbReference>
<dbReference type="InterPro" id="IPR000917">
    <property type="entry name" value="Sulfatase_N"/>
</dbReference>
<dbReference type="Gene3D" id="3.40.720.10">
    <property type="entry name" value="Alkaline Phosphatase, subunit A"/>
    <property type="match status" value="1"/>
</dbReference>
<dbReference type="InterPro" id="IPR050448">
    <property type="entry name" value="OpgB/LTA_synthase_biosynth"/>
</dbReference>
<dbReference type="PANTHER" id="PTHR47371">
    <property type="entry name" value="LIPOTEICHOIC ACID SYNTHASE"/>
    <property type="match status" value="1"/>
</dbReference>
<evidence type="ECO:0000256" key="2">
    <source>
        <dbReference type="ARBA" id="ARBA00022475"/>
    </source>
</evidence>
<keyword evidence="4 6" id="KW-1133">Transmembrane helix</keyword>
<feature type="transmembrane region" description="Helical" evidence="6">
    <location>
        <begin position="123"/>
        <end position="140"/>
    </location>
</feature>
<evidence type="ECO:0000256" key="6">
    <source>
        <dbReference type="SAM" id="Phobius"/>
    </source>
</evidence>